<proteinExistence type="predicted"/>
<feature type="compositionally biased region" description="Acidic residues" evidence="1">
    <location>
        <begin position="232"/>
        <end position="275"/>
    </location>
</feature>
<accession>A0AAE0MGT4</accession>
<feature type="region of interest" description="Disordered" evidence="1">
    <location>
        <begin position="52"/>
        <end position="189"/>
    </location>
</feature>
<dbReference type="Proteomes" id="UP001286456">
    <property type="component" value="Unassembled WGS sequence"/>
</dbReference>
<keyword evidence="3" id="KW-1185">Reference proteome</keyword>
<evidence type="ECO:0000313" key="2">
    <source>
        <dbReference type="EMBL" id="KAK3332056.1"/>
    </source>
</evidence>
<evidence type="ECO:0000256" key="1">
    <source>
        <dbReference type="SAM" id="MobiDB-lite"/>
    </source>
</evidence>
<reference evidence="2" key="1">
    <citation type="journal article" date="2023" name="Mol. Phylogenet. Evol.">
        <title>Genome-scale phylogeny and comparative genomics of the fungal order Sordariales.</title>
        <authorList>
            <person name="Hensen N."/>
            <person name="Bonometti L."/>
            <person name="Westerberg I."/>
            <person name="Brannstrom I.O."/>
            <person name="Guillou S."/>
            <person name="Cros-Aarteil S."/>
            <person name="Calhoun S."/>
            <person name="Haridas S."/>
            <person name="Kuo A."/>
            <person name="Mondo S."/>
            <person name="Pangilinan J."/>
            <person name="Riley R."/>
            <person name="LaButti K."/>
            <person name="Andreopoulos B."/>
            <person name="Lipzen A."/>
            <person name="Chen C."/>
            <person name="Yan M."/>
            <person name="Daum C."/>
            <person name="Ng V."/>
            <person name="Clum A."/>
            <person name="Steindorff A."/>
            <person name="Ohm R.A."/>
            <person name="Martin F."/>
            <person name="Silar P."/>
            <person name="Natvig D.O."/>
            <person name="Lalanne C."/>
            <person name="Gautier V."/>
            <person name="Ament-Velasquez S.L."/>
            <person name="Kruys A."/>
            <person name="Hutchinson M.I."/>
            <person name="Powell A.J."/>
            <person name="Barry K."/>
            <person name="Miller A.N."/>
            <person name="Grigoriev I.V."/>
            <person name="Debuchy R."/>
            <person name="Gladieux P."/>
            <person name="Hiltunen Thoren M."/>
            <person name="Johannesson H."/>
        </authorList>
    </citation>
    <scope>NUCLEOTIDE SEQUENCE</scope>
    <source>
        <strain evidence="2">SMH4131-1</strain>
    </source>
</reference>
<feature type="compositionally biased region" description="Basic and acidic residues" evidence="1">
    <location>
        <begin position="93"/>
        <end position="109"/>
    </location>
</feature>
<reference evidence="2" key="2">
    <citation type="submission" date="2023-06" db="EMBL/GenBank/DDBJ databases">
        <authorList>
            <consortium name="Lawrence Berkeley National Laboratory"/>
            <person name="Haridas S."/>
            <person name="Hensen N."/>
            <person name="Bonometti L."/>
            <person name="Westerberg I."/>
            <person name="Brannstrom I.O."/>
            <person name="Guillou S."/>
            <person name="Cros-Aarteil S."/>
            <person name="Calhoun S."/>
            <person name="Kuo A."/>
            <person name="Mondo S."/>
            <person name="Pangilinan J."/>
            <person name="Riley R."/>
            <person name="Labutti K."/>
            <person name="Andreopoulos B."/>
            <person name="Lipzen A."/>
            <person name="Chen C."/>
            <person name="Yanf M."/>
            <person name="Daum C."/>
            <person name="Ng V."/>
            <person name="Clum A."/>
            <person name="Steindorff A."/>
            <person name="Ohm R."/>
            <person name="Martin F."/>
            <person name="Silar P."/>
            <person name="Natvig D."/>
            <person name="Lalanne C."/>
            <person name="Gautier V."/>
            <person name="Ament-Velasquez S.L."/>
            <person name="Kruys A."/>
            <person name="Hutchinson M.I."/>
            <person name="Powell A.J."/>
            <person name="Barry K."/>
            <person name="Miller A.N."/>
            <person name="Grigoriev I.V."/>
            <person name="Debuchy R."/>
            <person name="Gladieux P."/>
            <person name="Thoren M.H."/>
            <person name="Johannesson H."/>
        </authorList>
    </citation>
    <scope>NUCLEOTIDE SEQUENCE</scope>
    <source>
        <strain evidence="2">SMH4131-1</strain>
    </source>
</reference>
<dbReference type="AlphaFoldDB" id="A0AAE0MGT4"/>
<dbReference type="EMBL" id="JAUEPO010000002">
    <property type="protein sequence ID" value="KAK3332056.1"/>
    <property type="molecule type" value="Genomic_DNA"/>
</dbReference>
<organism evidence="2 3">
    <name type="scientific">Cercophora scortea</name>
    <dbReference type="NCBI Taxonomy" id="314031"/>
    <lineage>
        <taxon>Eukaryota</taxon>
        <taxon>Fungi</taxon>
        <taxon>Dikarya</taxon>
        <taxon>Ascomycota</taxon>
        <taxon>Pezizomycotina</taxon>
        <taxon>Sordariomycetes</taxon>
        <taxon>Sordariomycetidae</taxon>
        <taxon>Sordariales</taxon>
        <taxon>Lasiosphaeriaceae</taxon>
        <taxon>Cercophora</taxon>
    </lineage>
</organism>
<sequence>MSSAVATSTSTQNMAYATTTSHTPRTLGYWQGTPLYAPTAAISRALLSHFTPPPTIPTGSTSPSTRWCIPDHEGTGSSHRRRRRSSSSCTISDDERPTKRSRLNNHEPETSSPPPHTQDDTHSHPHHQQPTPSPPPPSPASSSSDTETQKTESELRNAAIKWMTTEYAASPNGASIPAPAWFRRDPSNRRPVAWVKDWVTGAVRPRCLRDDFVDSWSEARRADWVRSLSPESESESEDETEDGEEDGEGEGERSDDDCDEDCDEESDEDGMEETVSEVRIVLTVRLAAGKAG</sequence>
<feature type="region of interest" description="Disordered" evidence="1">
    <location>
        <begin position="219"/>
        <end position="278"/>
    </location>
</feature>
<comment type="caution">
    <text evidence="2">The sequence shown here is derived from an EMBL/GenBank/DDBJ whole genome shotgun (WGS) entry which is preliminary data.</text>
</comment>
<protein>
    <submittedName>
        <fullName evidence="2">Uncharacterized protein</fullName>
    </submittedName>
</protein>
<gene>
    <name evidence="2" type="ORF">B0T19DRAFT_456566</name>
</gene>
<evidence type="ECO:0000313" key="3">
    <source>
        <dbReference type="Proteomes" id="UP001286456"/>
    </source>
</evidence>
<name>A0AAE0MGT4_9PEZI</name>